<proteinExistence type="inferred from homology"/>
<reference evidence="4 5" key="1">
    <citation type="submission" date="2020-04" db="EMBL/GenBank/DDBJ databases">
        <title>Flammeovirga sp. SR4, a novel species isolated from seawater.</title>
        <authorList>
            <person name="Wang X."/>
        </authorList>
    </citation>
    <scope>NUCLEOTIDE SEQUENCE [LARGE SCALE GENOMIC DNA]</scope>
    <source>
        <strain evidence="4 5">ATCC 23126</strain>
    </source>
</reference>
<dbReference type="PANTHER" id="PTHR43116">
    <property type="entry name" value="PEPTIDE CHAIN RELEASE FACTOR 2"/>
    <property type="match status" value="1"/>
</dbReference>
<dbReference type="AlphaFoldDB" id="A0A7X9S1J4"/>
<keyword evidence="2" id="KW-0175">Coiled coil</keyword>
<dbReference type="Gene3D" id="3.30.70.1660">
    <property type="match status" value="1"/>
</dbReference>
<dbReference type="GO" id="GO:0003747">
    <property type="term" value="F:translation release factor activity"/>
    <property type="evidence" value="ECO:0007669"/>
    <property type="project" value="InterPro"/>
</dbReference>
<name>A0A7X9S1J4_9BACT</name>
<dbReference type="Proteomes" id="UP000576082">
    <property type="component" value="Unassembled WGS sequence"/>
</dbReference>
<organism evidence="4 5">
    <name type="scientific">Flammeovirga aprica JL-4</name>
    <dbReference type="NCBI Taxonomy" id="694437"/>
    <lineage>
        <taxon>Bacteria</taxon>
        <taxon>Pseudomonadati</taxon>
        <taxon>Bacteroidota</taxon>
        <taxon>Cytophagia</taxon>
        <taxon>Cytophagales</taxon>
        <taxon>Flammeovirgaceae</taxon>
        <taxon>Flammeovirga</taxon>
    </lineage>
</organism>
<comment type="similarity">
    <text evidence="1">Belongs to the prokaryotic/mitochondrial release factor family.</text>
</comment>
<protein>
    <submittedName>
        <fullName evidence="4">Peptide chain release factor H</fullName>
    </submittedName>
</protein>
<dbReference type="InterPro" id="IPR017509">
    <property type="entry name" value="PrfH"/>
</dbReference>
<dbReference type="InterPro" id="IPR045853">
    <property type="entry name" value="Pep_chain_release_fac_I_sf"/>
</dbReference>
<dbReference type="Pfam" id="PF00472">
    <property type="entry name" value="RF-1"/>
    <property type="match status" value="1"/>
</dbReference>
<sequence length="216" mass="24803">MGKSNAELFIQITSGRGPAECCWVVAKLLKEVLDDLKSKNINHQVLSRSEGPLHHTISSALIKVTGNDLEEGLKEWKGTIQWIGKSPFRKFHKRKNWFVAIDFFQEKAIEKLNTKDLQFQTFRGSGPGGQHRNKVETAVRVIHIPSGISVEVSDGKSQHQNKQKALEKMKEKFELLRLEQTKEKLEQQWMNHLALERGNAVKVYKGTEFREVRGMR</sequence>
<evidence type="ECO:0000313" key="5">
    <source>
        <dbReference type="Proteomes" id="UP000576082"/>
    </source>
</evidence>
<evidence type="ECO:0000256" key="1">
    <source>
        <dbReference type="ARBA" id="ARBA00010835"/>
    </source>
</evidence>
<keyword evidence="5" id="KW-1185">Reference proteome</keyword>
<comment type="caution">
    <text evidence="4">The sequence shown here is derived from an EMBL/GenBank/DDBJ whole genome shotgun (WGS) entry which is preliminary data.</text>
</comment>
<dbReference type="EMBL" id="JABANE010000192">
    <property type="protein sequence ID" value="NME72680.1"/>
    <property type="molecule type" value="Genomic_DNA"/>
</dbReference>
<dbReference type="RefSeq" id="WP_169660861.1">
    <property type="nucleotide sequence ID" value="NZ_JABANE010000192.1"/>
</dbReference>
<evidence type="ECO:0000256" key="2">
    <source>
        <dbReference type="SAM" id="Coils"/>
    </source>
</evidence>
<accession>A0A7X9S1J4</accession>
<evidence type="ECO:0000313" key="4">
    <source>
        <dbReference type="EMBL" id="NME72680.1"/>
    </source>
</evidence>
<dbReference type="NCBIfam" id="TIGR03072">
    <property type="entry name" value="release_prfH"/>
    <property type="match status" value="1"/>
</dbReference>
<evidence type="ECO:0000259" key="3">
    <source>
        <dbReference type="Pfam" id="PF00472"/>
    </source>
</evidence>
<feature type="domain" description="Prokaryotic-type class I peptide chain release factors" evidence="3">
    <location>
        <begin position="111"/>
        <end position="192"/>
    </location>
</feature>
<gene>
    <name evidence="4" type="ORF">HHU12_32270</name>
</gene>
<dbReference type="InterPro" id="IPR000352">
    <property type="entry name" value="Pep_chain_release_fac_I"/>
</dbReference>
<dbReference type="SUPFAM" id="SSF75620">
    <property type="entry name" value="Release factor"/>
    <property type="match status" value="1"/>
</dbReference>
<feature type="coiled-coil region" evidence="2">
    <location>
        <begin position="159"/>
        <end position="188"/>
    </location>
</feature>
<dbReference type="PANTHER" id="PTHR43116:SF3">
    <property type="entry name" value="CLASS I PEPTIDE CHAIN RELEASE FACTOR"/>
    <property type="match status" value="1"/>
</dbReference>
<dbReference type="Gene3D" id="3.30.160.20">
    <property type="match status" value="1"/>
</dbReference>